<sequence>MVINMKTNFLTSFLACVLTVFSYACSAQSQAPVDKAAVMLKQFYTAYITVISNEHNNDKEEKIRKRYATAKLLKKIQDLTDKEELDYDLFLNAQDADTHTLPYLKIVKDPKKPDTYNVSYGDSFTKNVTNIKVHVIKEGENYKIDDVLN</sequence>
<dbReference type="AlphaFoldDB" id="A0A1K1SYJ9"/>
<evidence type="ECO:0000313" key="3">
    <source>
        <dbReference type="EMBL" id="SFW89371.1"/>
    </source>
</evidence>
<name>A0A1K1SYJ9_9BACT</name>
<feature type="signal peptide" evidence="1">
    <location>
        <begin position="1"/>
        <end position="26"/>
    </location>
</feature>
<gene>
    <name evidence="3" type="ORF">SAMN05661012_06418</name>
</gene>
<dbReference type="InterPro" id="IPR024289">
    <property type="entry name" value="DUF3828"/>
</dbReference>
<accession>A0A1K1SYJ9</accession>
<reference evidence="3 4" key="1">
    <citation type="submission" date="2016-11" db="EMBL/GenBank/DDBJ databases">
        <authorList>
            <person name="Jaros S."/>
            <person name="Januszkiewicz K."/>
            <person name="Wedrychowicz H."/>
        </authorList>
    </citation>
    <scope>NUCLEOTIDE SEQUENCE [LARGE SCALE GENOMIC DNA]</scope>
    <source>
        <strain evidence="3 4">DSM 784</strain>
    </source>
</reference>
<dbReference type="PROSITE" id="PS51257">
    <property type="entry name" value="PROKAR_LIPOPROTEIN"/>
    <property type="match status" value="1"/>
</dbReference>
<evidence type="ECO:0000256" key="1">
    <source>
        <dbReference type="SAM" id="SignalP"/>
    </source>
</evidence>
<dbReference type="Proteomes" id="UP000183788">
    <property type="component" value="Unassembled WGS sequence"/>
</dbReference>
<keyword evidence="1" id="KW-0732">Signal</keyword>
<protein>
    <recommendedName>
        <fullName evidence="2">DUF3828 domain-containing protein</fullName>
    </recommendedName>
</protein>
<evidence type="ECO:0000313" key="4">
    <source>
        <dbReference type="Proteomes" id="UP000183788"/>
    </source>
</evidence>
<dbReference type="Gene3D" id="3.10.450.50">
    <property type="match status" value="1"/>
</dbReference>
<evidence type="ECO:0000259" key="2">
    <source>
        <dbReference type="Pfam" id="PF12883"/>
    </source>
</evidence>
<feature type="chain" id="PRO_5013154151" description="DUF3828 domain-containing protein" evidence="1">
    <location>
        <begin position="27"/>
        <end position="149"/>
    </location>
</feature>
<dbReference type="OrthoDB" id="665409at2"/>
<dbReference type="EMBL" id="FPIZ01000040">
    <property type="protein sequence ID" value="SFW89371.1"/>
    <property type="molecule type" value="Genomic_DNA"/>
</dbReference>
<feature type="domain" description="DUF3828" evidence="2">
    <location>
        <begin position="40"/>
        <end position="147"/>
    </location>
</feature>
<organism evidence="3 4">
    <name type="scientific">Chitinophaga sancti</name>
    <dbReference type="NCBI Taxonomy" id="1004"/>
    <lineage>
        <taxon>Bacteria</taxon>
        <taxon>Pseudomonadati</taxon>
        <taxon>Bacteroidota</taxon>
        <taxon>Chitinophagia</taxon>
        <taxon>Chitinophagales</taxon>
        <taxon>Chitinophagaceae</taxon>
        <taxon>Chitinophaga</taxon>
    </lineage>
</organism>
<dbReference type="Pfam" id="PF12883">
    <property type="entry name" value="DUF3828"/>
    <property type="match status" value="1"/>
</dbReference>
<dbReference type="STRING" id="1004.SAMN05661012_06418"/>
<proteinExistence type="predicted"/>